<keyword evidence="4" id="KW-0964">Secreted</keyword>
<feature type="chain" id="PRO_5001892695" evidence="10">
    <location>
        <begin position="21"/>
        <end position="634"/>
    </location>
</feature>
<dbReference type="EMBL" id="JPOX01000010">
    <property type="protein sequence ID" value="KFX49246.1"/>
    <property type="molecule type" value="Genomic_DNA"/>
</dbReference>
<dbReference type="eggNOG" id="ENOG502RZBR">
    <property type="taxonomic scope" value="Eukaryota"/>
</dbReference>
<dbReference type="AlphaFoldDB" id="A0A093VRH6"/>
<dbReference type="GO" id="GO:0098552">
    <property type="term" value="C:side of membrane"/>
    <property type="evidence" value="ECO:0007669"/>
    <property type="project" value="UniProtKB-KW"/>
</dbReference>
<evidence type="ECO:0000256" key="2">
    <source>
        <dbReference type="ARBA" id="ARBA00004613"/>
    </source>
</evidence>
<name>A0A093VRH6_TALMA</name>
<evidence type="ECO:0000256" key="7">
    <source>
        <dbReference type="ARBA" id="ARBA00023157"/>
    </source>
</evidence>
<evidence type="ECO:0000259" key="11">
    <source>
        <dbReference type="Pfam" id="PF05730"/>
    </source>
</evidence>
<feature type="compositionally biased region" description="Low complexity" evidence="9">
    <location>
        <begin position="279"/>
        <end position="321"/>
    </location>
</feature>
<feature type="signal peptide" evidence="10">
    <location>
        <begin position="1"/>
        <end position="20"/>
    </location>
</feature>
<keyword evidence="6 10" id="KW-0732">Signal</keyword>
<feature type="compositionally biased region" description="Low complexity" evidence="9">
    <location>
        <begin position="247"/>
        <end position="271"/>
    </location>
</feature>
<evidence type="ECO:0000256" key="8">
    <source>
        <dbReference type="ARBA" id="ARBA00023288"/>
    </source>
</evidence>
<reference evidence="12" key="1">
    <citation type="journal article" date="2014" name="PLoS Genet.">
        <title>Signature Gene Expression Reveals Novel Clues to the Molecular Mechanisms of Dimorphic Transition in Penicillium marneffei.</title>
        <authorList>
            <person name="Yang E."/>
            <person name="Wang G."/>
            <person name="Cai J."/>
            <person name="Woo P.C."/>
            <person name="Lau S.K."/>
            <person name="Yuen K.-Y."/>
            <person name="Chow W.-N."/>
            <person name="Lin X."/>
        </authorList>
    </citation>
    <scope>NUCLEOTIDE SEQUENCE [LARGE SCALE GENOMIC DNA]</scope>
    <source>
        <strain evidence="12">PM1</strain>
    </source>
</reference>
<dbReference type="HOGENOM" id="CLU_013457_0_0_1"/>
<feature type="domain" description="CFEM" evidence="11">
    <location>
        <begin position="427"/>
        <end position="490"/>
    </location>
</feature>
<evidence type="ECO:0000256" key="10">
    <source>
        <dbReference type="SAM" id="SignalP"/>
    </source>
</evidence>
<organism evidence="12">
    <name type="scientific">Talaromyces marneffei PM1</name>
    <dbReference type="NCBI Taxonomy" id="1077442"/>
    <lineage>
        <taxon>Eukaryota</taxon>
        <taxon>Fungi</taxon>
        <taxon>Dikarya</taxon>
        <taxon>Ascomycota</taxon>
        <taxon>Pezizomycotina</taxon>
        <taxon>Eurotiomycetes</taxon>
        <taxon>Eurotiomycetidae</taxon>
        <taxon>Eurotiales</taxon>
        <taxon>Trichocomaceae</taxon>
        <taxon>Talaromyces</taxon>
        <taxon>Talaromyces sect. Talaromyces</taxon>
    </lineage>
</organism>
<feature type="region of interest" description="Disordered" evidence="9">
    <location>
        <begin position="247"/>
        <end position="321"/>
    </location>
</feature>
<feature type="compositionally biased region" description="Low complexity" evidence="9">
    <location>
        <begin position="392"/>
        <end position="421"/>
    </location>
</feature>
<sequence length="634" mass="62761">MKFSSVSAVAAFLAVQQVSAFWDTESCFPSPSNCDNKCTDTQKNGWEWSWLNPGQTLQNFDGFGFSGFTCSERSGGKGKRTSDKCISGSISKSKPGKAPAPSISCGADIDAFSITHFSVFTEKDTDVNFHFGMPDGSKCSFTTKCGSEGTDVPNKQCGGATSVSWTIPDHSDVDDCGFGIYSIGFDCNPGTGSPKPPPKPPATLPPKPPATLPPKPPATLPPKPPATVPVSVPVLSVPTAPVSVPVSVPGKPTEAAPTSAPATSPAGTSPAGTPPAGTPPAETVPAETVPASAPGTSPAPATPAVPTSAVPGTPVVGQSSPAVSSVGAVSTAPVQSFSTSTVFTTTEVTITSCAPTVTNCPAESKTVVTQTIAISTTICPVTATETGVPGVPGAASTAPAPAPEGAASSTSPAGTSPTSSPAPGPQDSCPSVVPKCINTWLPDTCADNTDVSCYCPSSNATAAIISCIQAWSADSSEVSTALSYFTGICSGFIPGNPGIVTAVPSTITLAPTPAPSGTAAATSVPCTTITFSSSTYTVPQVAFTTASPTGVGATPTVGLIGVTSIPANTNPVAAVTTLATKTSAVPGVAGATGVKTPTASSTLKPFTGAAVPGAIVSRQGMLLTGVMGMLALFL</sequence>
<keyword evidence="8" id="KW-0449">Lipoprotein</keyword>
<evidence type="ECO:0000256" key="4">
    <source>
        <dbReference type="ARBA" id="ARBA00022525"/>
    </source>
</evidence>
<evidence type="ECO:0000256" key="1">
    <source>
        <dbReference type="ARBA" id="ARBA00004589"/>
    </source>
</evidence>
<gene>
    <name evidence="12" type="ORF">GQ26_0102410</name>
</gene>
<feature type="region of interest" description="Disordered" evidence="9">
    <location>
        <begin position="189"/>
        <end position="226"/>
    </location>
</feature>
<evidence type="ECO:0000256" key="5">
    <source>
        <dbReference type="ARBA" id="ARBA00022622"/>
    </source>
</evidence>
<comment type="subcellular location">
    <subcellularLocation>
        <location evidence="1">Membrane</location>
        <topology evidence="1">Lipid-anchor</topology>
        <topology evidence="1">GPI-anchor</topology>
    </subcellularLocation>
    <subcellularLocation>
        <location evidence="2">Secreted</location>
    </subcellularLocation>
</comment>
<keyword evidence="5" id="KW-0472">Membrane</keyword>
<feature type="compositionally biased region" description="Pro residues" evidence="9">
    <location>
        <begin position="194"/>
        <end position="226"/>
    </location>
</feature>
<feature type="region of interest" description="Disordered" evidence="9">
    <location>
        <begin position="390"/>
        <end position="426"/>
    </location>
</feature>
<evidence type="ECO:0000256" key="9">
    <source>
        <dbReference type="SAM" id="MobiDB-lite"/>
    </source>
</evidence>
<proteinExistence type="inferred from homology"/>
<dbReference type="GO" id="GO:0005576">
    <property type="term" value="C:extracellular region"/>
    <property type="evidence" value="ECO:0007669"/>
    <property type="project" value="UniProtKB-SubCell"/>
</dbReference>
<dbReference type="Pfam" id="PF05730">
    <property type="entry name" value="CFEM"/>
    <property type="match status" value="1"/>
</dbReference>
<evidence type="ECO:0000256" key="6">
    <source>
        <dbReference type="ARBA" id="ARBA00022729"/>
    </source>
</evidence>
<comment type="caution">
    <text evidence="12">The sequence shown here is derived from an EMBL/GenBank/DDBJ whole genome shotgun (WGS) entry which is preliminary data.</text>
</comment>
<comment type="similarity">
    <text evidence="3">Belongs to the RBT5 family.</text>
</comment>
<keyword evidence="5" id="KW-0325">Glycoprotein</keyword>
<keyword evidence="7" id="KW-1015">Disulfide bond</keyword>
<evidence type="ECO:0000313" key="12">
    <source>
        <dbReference type="EMBL" id="KFX49246.1"/>
    </source>
</evidence>
<keyword evidence="5" id="KW-0336">GPI-anchor</keyword>
<evidence type="ECO:0000256" key="3">
    <source>
        <dbReference type="ARBA" id="ARBA00010031"/>
    </source>
</evidence>
<protein>
    <submittedName>
        <fullName evidence="12">Protein-methionine sulfoxide oxidase MICAL3</fullName>
    </submittedName>
</protein>
<dbReference type="InterPro" id="IPR008427">
    <property type="entry name" value="Extracellular_membr_CFEM_dom"/>
</dbReference>
<accession>A0A093VRH6</accession>